<evidence type="ECO:0000259" key="1">
    <source>
        <dbReference type="Pfam" id="PF03551"/>
    </source>
</evidence>
<reference evidence="3" key="1">
    <citation type="submission" date="2016-01" db="EMBL/GenBank/DDBJ databases">
        <authorList>
            <person name="Mcilroy J.S."/>
            <person name="Karst M S."/>
            <person name="Albertsen M."/>
        </authorList>
    </citation>
    <scope>NUCLEOTIDE SEQUENCE</scope>
    <source>
        <strain evidence="3">Cfx-K</strain>
    </source>
</reference>
<dbReference type="OrthoDB" id="9783723at2"/>
<organism evidence="3 4">
    <name type="scientific">Candidatus Promineifilum breve</name>
    <dbReference type="NCBI Taxonomy" id="1806508"/>
    <lineage>
        <taxon>Bacteria</taxon>
        <taxon>Bacillati</taxon>
        <taxon>Chloroflexota</taxon>
        <taxon>Ardenticatenia</taxon>
        <taxon>Candidatus Promineifilales</taxon>
        <taxon>Candidatus Promineifilaceae</taxon>
        <taxon>Candidatus Promineifilum</taxon>
    </lineage>
</organism>
<dbReference type="EMBL" id="LN890655">
    <property type="protein sequence ID" value="CUS04651.2"/>
    <property type="molecule type" value="Genomic_DNA"/>
</dbReference>
<dbReference type="InterPro" id="IPR036388">
    <property type="entry name" value="WH-like_DNA-bd_sf"/>
</dbReference>
<dbReference type="PANTHER" id="PTHR43252">
    <property type="entry name" value="TRANSCRIPTIONAL REGULATOR YQJI"/>
    <property type="match status" value="1"/>
</dbReference>
<dbReference type="Gene3D" id="1.10.10.10">
    <property type="entry name" value="Winged helix-like DNA-binding domain superfamily/Winged helix DNA-binding domain"/>
    <property type="match status" value="1"/>
</dbReference>
<protein>
    <submittedName>
        <fullName evidence="3">PadR family transcriptional regulator</fullName>
    </submittedName>
</protein>
<dbReference type="InterPro" id="IPR036390">
    <property type="entry name" value="WH_DNA-bd_sf"/>
</dbReference>
<evidence type="ECO:0000259" key="2">
    <source>
        <dbReference type="Pfam" id="PF10400"/>
    </source>
</evidence>
<sequence length="193" mass="21987">MSVRNAILGLLADHPRHGYELRAAFEALVGGEGVWSVKPAQVYTTLARLEEGGLVAQDSVEQDGGPEKRVYSLTPHGRAELGEWFDTGVAAEHHRDEFFVKLMVSLYSDGVDPYQVIRAQRNRLYQDLHALTTRRNATDARRELAQVFLLDKSIMHLEADLRWLDLLEARLDDIRRQPLPQPRVRPRGRPKKS</sequence>
<dbReference type="SUPFAM" id="SSF46785">
    <property type="entry name" value="Winged helix' DNA-binding domain"/>
    <property type="match status" value="1"/>
</dbReference>
<dbReference type="Pfam" id="PF10400">
    <property type="entry name" value="Vir_act_alpha_C"/>
    <property type="match status" value="1"/>
</dbReference>
<feature type="domain" description="Transcription regulator PadR N-terminal" evidence="1">
    <location>
        <begin position="7"/>
        <end position="82"/>
    </location>
</feature>
<evidence type="ECO:0000313" key="3">
    <source>
        <dbReference type="EMBL" id="CUS04651.2"/>
    </source>
</evidence>
<dbReference type="Proteomes" id="UP000215027">
    <property type="component" value="Chromosome I"/>
</dbReference>
<name>A0A160T3B0_9CHLR</name>
<proteinExistence type="predicted"/>
<dbReference type="Pfam" id="PF03551">
    <property type="entry name" value="PadR"/>
    <property type="match status" value="1"/>
</dbReference>
<accession>A0A160T3B0</accession>
<gene>
    <name evidence="3" type="ORF">CFX0092_A2773</name>
</gene>
<dbReference type="InterPro" id="IPR018309">
    <property type="entry name" value="Tscrpt_reg_PadR_C"/>
</dbReference>
<dbReference type="PANTHER" id="PTHR43252:SF6">
    <property type="entry name" value="NEGATIVE TRANSCRIPTION REGULATOR PADR"/>
    <property type="match status" value="1"/>
</dbReference>
<feature type="domain" description="Transcription regulator PadR C-terminal" evidence="2">
    <location>
        <begin position="95"/>
        <end position="171"/>
    </location>
</feature>
<dbReference type="RefSeq" id="WP_095043957.1">
    <property type="nucleotide sequence ID" value="NZ_LN890655.1"/>
</dbReference>
<evidence type="ECO:0000313" key="4">
    <source>
        <dbReference type="Proteomes" id="UP000215027"/>
    </source>
</evidence>
<dbReference type="InterPro" id="IPR005149">
    <property type="entry name" value="Tscrpt_reg_PadR_N"/>
</dbReference>
<dbReference type="KEGG" id="pbf:CFX0092_A2773"/>
<dbReference type="AlphaFoldDB" id="A0A160T3B0"/>
<keyword evidence="4" id="KW-1185">Reference proteome</keyword>